<evidence type="ECO:0000256" key="1">
    <source>
        <dbReference type="SAM" id="MobiDB-lite"/>
    </source>
</evidence>
<proteinExistence type="predicted"/>
<keyword evidence="3" id="KW-1185">Reference proteome</keyword>
<reference evidence="2 3" key="1">
    <citation type="submission" date="2019-05" db="EMBL/GenBank/DDBJ databases">
        <title>Mikania micrantha, genome provides insights into the molecular mechanism of rapid growth.</title>
        <authorList>
            <person name="Liu B."/>
        </authorList>
    </citation>
    <scope>NUCLEOTIDE SEQUENCE [LARGE SCALE GENOMIC DNA]</scope>
    <source>
        <strain evidence="2">NLD-2019</strain>
        <tissue evidence="2">Leaf</tissue>
    </source>
</reference>
<dbReference type="EMBL" id="SZYD01000003">
    <property type="protein sequence ID" value="KAD6794645.1"/>
    <property type="molecule type" value="Genomic_DNA"/>
</dbReference>
<evidence type="ECO:0000313" key="3">
    <source>
        <dbReference type="Proteomes" id="UP000326396"/>
    </source>
</evidence>
<dbReference type="Proteomes" id="UP000326396">
    <property type="component" value="Linkage Group LG11"/>
</dbReference>
<feature type="compositionally biased region" description="Basic and acidic residues" evidence="1">
    <location>
        <begin position="168"/>
        <end position="178"/>
    </location>
</feature>
<evidence type="ECO:0000313" key="2">
    <source>
        <dbReference type="EMBL" id="KAD6794645.1"/>
    </source>
</evidence>
<dbReference type="AlphaFoldDB" id="A0A5N6PN38"/>
<protein>
    <submittedName>
        <fullName evidence="2">Uncharacterized protein</fullName>
    </submittedName>
</protein>
<feature type="compositionally biased region" description="Basic and acidic residues" evidence="1">
    <location>
        <begin position="9"/>
        <end position="23"/>
    </location>
</feature>
<feature type="region of interest" description="Disordered" evidence="1">
    <location>
        <begin position="156"/>
        <end position="185"/>
    </location>
</feature>
<name>A0A5N6PN38_9ASTR</name>
<gene>
    <name evidence="2" type="ORF">E3N88_05541</name>
</gene>
<organism evidence="2 3">
    <name type="scientific">Mikania micrantha</name>
    <name type="common">bitter vine</name>
    <dbReference type="NCBI Taxonomy" id="192012"/>
    <lineage>
        <taxon>Eukaryota</taxon>
        <taxon>Viridiplantae</taxon>
        <taxon>Streptophyta</taxon>
        <taxon>Embryophyta</taxon>
        <taxon>Tracheophyta</taxon>
        <taxon>Spermatophyta</taxon>
        <taxon>Magnoliopsida</taxon>
        <taxon>eudicotyledons</taxon>
        <taxon>Gunneridae</taxon>
        <taxon>Pentapetalae</taxon>
        <taxon>asterids</taxon>
        <taxon>campanulids</taxon>
        <taxon>Asterales</taxon>
        <taxon>Asteraceae</taxon>
        <taxon>Asteroideae</taxon>
        <taxon>Heliantheae alliance</taxon>
        <taxon>Eupatorieae</taxon>
        <taxon>Mikania</taxon>
    </lineage>
</organism>
<feature type="compositionally biased region" description="Basic and acidic residues" evidence="1">
    <location>
        <begin position="34"/>
        <end position="43"/>
    </location>
</feature>
<comment type="caution">
    <text evidence="2">The sequence shown here is derived from an EMBL/GenBank/DDBJ whole genome shotgun (WGS) entry which is preliminary data.</text>
</comment>
<sequence length="185" mass="19952">MASHNQSYRADEDKGQAEEKAGQMKDPTAGHLSAAKEKVEAGKKKASGVMQRNAYVTITQCLQRPSSSPLSSSTYRPLSVSGATSVSTSHHEIATEHMLSQICILPQARRTTAELHLVKDVAIGEPSVGVDDRGVRRSTCPVLMMGVLTGPSPTRRWSRVGTQTTRLTAEDQQEREASCDFDGVG</sequence>
<feature type="region of interest" description="Disordered" evidence="1">
    <location>
        <begin position="1"/>
        <end position="45"/>
    </location>
</feature>
<accession>A0A5N6PN38</accession>